<dbReference type="GO" id="GO:0005886">
    <property type="term" value="C:plasma membrane"/>
    <property type="evidence" value="ECO:0007669"/>
    <property type="project" value="TreeGrafter"/>
</dbReference>
<feature type="chain" id="PRO_5033047325" evidence="16">
    <location>
        <begin position="28"/>
        <end position="676"/>
    </location>
</feature>
<evidence type="ECO:0000256" key="5">
    <source>
        <dbReference type="ARBA" id="ARBA00022729"/>
    </source>
</evidence>
<evidence type="ECO:0000256" key="4">
    <source>
        <dbReference type="ARBA" id="ARBA00022692"/>
    </source>
</evidence>
<dbReference type="SUPFAM" id="SSF56112">
    <property type="entry name" value="Protein kinase-like (PK-like)"/>
    <property type="match status" value="1"/>
</dbReference>
<keyword evidence="12" id="KW-1015">Disulfide bond</keyword>
<keyword evidence="5 16" id="KW-0732">Signal</keyword>
<dbReference type="PROSITE" id="PS00108">
    <property type="entry name" value="PROTEIN_KINASE_ST"/>
    <property type="match status" value="1"/>
</dbReference>
<feature type="domain" description="Gnk2-homologous" evidence="18">
    <location>
        <begin position="27"/>
        <end position="130"/>
    </location>
</feature>
<evidence type="ECO:0000256" key="9">
    <source>
        <dbReference type="ARBA" id="ARBA00022840"/>
    </source>
</evidence>
<feature type="transmembrane region" description="Helical" evidence="15">
    <location>
        <begin position="284"/>
        <end position="305"/>
    </location>
</feature>
<evidence type="ECO:0000256" key="2">
    <source>
        <dbReference type="ARBA" id="ARBA00022527"/>
    </source>
</evidence>
<evidence type="ECO:0000256" key="16">
    <source>
        <dbReference type="SAM" id="SignalP"/>
    </source>
</evidence>
<feature type="binding site" evidence="14">
    <location>
        <position position="385"/>
    </location>
    <ligand>
        <name>ATP</name>
        <dbReference type="ChEBI" id="CHEBI:30616"/>
    </ligand>
</feature>
<dbReference type="OrthoDB" id="688481at2759"/>
<keyword evidence="10 15" id="KW-1133">Transmembrane helix</keyword>
<dbReference type="PROSITE" id="PS51473">
    <property type="entry name" value="GNK2"/>
    <property type="match status" value="2"/>
</dbReference>
<evidence type="ECO:0000256" key="7">
    <source>
        <dbReference type="ARBA" id="ARBA00022741"/>
    </source>
</evidence>
<sequence length="676" mass="73923">MAVVVVPAAVAAVVVLLSVSASPPAAAQPWQYCGSSARYSPNSTYQVNLEAVSAALPRNASSSPALFATAAAGGDDRVFALTLCRGDADASGCLDCVVDAFRHARGSCPLDKEVAVLYDACFLYFSGQDFLATTTNVGQISLYNTPQNASADPRADALFTARVRALLNGTARWAAYGSTRRFATARIWNGSVAAPVPTMYALAQCTPDLSPADCWGCLEDLVGKAPLASGTIGARTAGVRCSYRYENYAFFRGVPMLNMGTPPPPPPSTQPTAGRRSGKRKKQWIVYIIVPIVGIFLCIFCFGWIRYLRKGRLKLQEQPMANLTRVDDVSSLWTIQDTDSEFTMFDFRQILESTDNFCNENKLGQGGFGAVYKGQLPNGLEIAVKRLASQSGQGSVEFKNEIHLIAKLQHTNLVRLLGCCVQGEELILIYEYMQNKSLDFFIFDLTRARLLTWAKRLNIIEGIAQGLLYLHKLSRLRIIHRDLKASNILLDSDMNPKISDFGLAKVFSSNAIQGNTNRVVGTYGYMAPEYASDGVFSVKTDVFSFGVLLLEIISGKRNAGFHQQGDFFNLLGYAWKLWKEGRWFELLDKSLADHHDQDQALEILKCINIALMCVQENGADRPTMSDVVAMLSMETMSSLPCPKQPAYFNLSSADGELSTTAPSSVNVVSVCISEGR</sequence>
<keyword evidence="4 15" id="KW-0812">Transmembrane</keyword>
<evidence type="ECO:0000256" key="12">
    <source>
        <dbReference type="ARBA" id="ARBA00023157"/>
    </source>
</evidence>
<evidence type="ECO:0000256" key="1">
    <source>
        <dbReference type="ARBA" id="ARBA00004167"/>
    </source>
</evidence>
<keyword evidence="2" id="KW-0723">Serine/threonine-protein kinase</keyword>
<comment type="subcellular location">
    <subcellularLocation>
        <location evidence="1">Membrane</location>
        <topology evidence="1">Single-pass membrane protein</topology>
    </subcellularLocation>
</comment>
<dbReference type="InterPro" id="IPR000719">
    <property type="entry name" value="Prot_kinase_dom"/>
</dbReference>
<dbReference type="InterPro" id="IPR008271">
    <property type="entry name" value="Ser/Thr_kinase_AS"/>
</dbReference>
<dbReference type="InterPro" id="IPR001245">
    <property type="entry name" value="Ser-Thr/Tyr_kinase_cat_dom"/>
</dbReference>
<evidence type="ECO:0000313" key="20">
    <source>
        <dbReference type="Proteomes" id="UP000604825"/>
    </source>
</evidence>
<dbReference type="GO" id="GO:0004674">
    <property type="term" value="F:protein serine/threonine kinase activity"/>
    <property type="evidence" value="ECO:0007669"/>
    <property type="project" value="UniProtKB-KW"/>
</dbReference>
<name>A0A811RGP0_9POAL</name>
<dbReference type="InterPro" id="IPR011009">
    <property type="entry name" value="Kinase-like_dom_sf"/>
</dbReference>
<gene>
    <name evidence="19" type="ORF">NCGR_LOCUS52449</name>
</gene>
<dbReference type="PROSITE" id="PS00107">
    <property type="entry name" value="PROTEIN_KINASE_ATP"/>
    <property type="match status" value="1"/>
</dbReference>
<comment type="caution">
    <text evidence="19">The sequence shown here is derived from an EMBL/GenBank/DDBJ whole genome shotgun (WGS) entry which is preliminary data.</text>
</comment>
<protein>
    <submittedName>
        <fullName evidence="19">Uncharacterized protein</fullName>
    </submittedName>
</protein>
<evidence type="ECO:0000256" key="6">
    <source>
        <dbReference type="ARBA" id="ARBA00022737"/>
    </source>
</evidence>
<dbReference type="AlphaFoldDB" id="A0A811RGP0"/>
<evidence type="ECO:0000259" key="17">
    <source>
        <dbReference type="PROSITE" id="PS50011"/>
    </source>
</evidence>
<keyword evidence="3" id="KW-0808">Transferase</keyword>
<dbReference type="Gene3D" id="1.10.510.10">
    <property type="entry name" value="Transferase(Phosphotransferase) domain 1"/>
    <property type="match status" value="1"/>
</dbReference>
<organism evidence="19 20">
    <name type="scientific">Miscanthus lutarioriparius</name>
    <dbReference type="NCBI Taxonomy" id="422564"/>
    <lineage>
        <taxon>Eukaryota</taxon>
        <taxon>Viridiplantae</taxon>
        <taxon>Streptophyta</taxon>
        <taxon>Embryophyta</taxon>
        <taxon>Tracheophyta</taxon>
        <taxon>Spermatophyta</taxon>
        <taxon>Magnoliopsida</taxon>
        <taxon>Liliopsida</taxon>
        <taxon>Poales</taxon>
        <taxon>Poaceae</taxon>
        <taxon>PACMAD clade</taxon>
        <taxon>Panicoideae</taxon>
        <taxon>Andropogonodae</taxon>
        <taxon>Andropogoneae</taxon>
        <taxon>Saccharinae</taxon>
        <taxon>Miscanthus</taxon>
    </lineage>
</organism>
<dbReference type="InterPro" id="IPR002902">
    <property type="entry name" value="GNK2"/>
</dbReference>
<evidence type="ECO:0000256" key="14">
    <source>
        <dbReference type="PROSITE-ProRule" id="PRU10141"/>
    </source>
</evidence>
<dbReference type="Gene3D" id="3.30.200.20">
    <property type="entry name" value="Phosphorylase Kinase, domain 1"/>
    <property type="match status" value="1"/>
</dbReference>
<keyword evidence="7 14" id="KW-0547">Nucleotide-binding</keyword>
<dbReference type="InterPro" id="IPR038408">
    <property type="entry name" value="GNK2_sf"/>
</dbReference>
<dbReference type="PANTHER" id="PTHR27002">
    <property type="entry name" value="RECEPTOR-LIKE SERINE/THREONINE-PROTEIN KINASE SD1-8"/>
    <property type="match status" value="1"/>
</dbReference>
<keyword evidence="6" id="KW-0677">Repeat</keyword>
<dbReference type="CDD" id="cd14066">
    <property type="entry name" value="STKc_IRAK"/>
    <property type="match status" value="1"/>
</dbReference>
<dbReference type="PANTHER" id="PTHR27002:SF926">
    <property type="entry name" value="OS07G0535800 PROTEIN"/>
    <property type="match status" value="1"/>
</dbReference>
<dbReference type="Pfam" id="PF07714">
    <property type="entry name" value="PK_Tyr_Ser-Thr"/>
    <property type="match status" value="1"/>
</dbReference>
<evidence type="ECO:0000256" key="10">
    <source>
        <dbReference type="ARBA" id="ARBA00022989"/>
    </source>
</evidence>
<keyword evidence="13" id="KW-0325">Glycoprotein</keyword>
<feature type="domain" description="Protein kinase" evidence="17">
    <location>
        <begin position="357"/>
        <end position="636"/>
    </location>
</feature>
<evidence type="ECO:0000313" key="19">
    <source>
        <dbReference type="EMBL" id="CAD6269144.1"/>
    </source>
</evidence>
<feature type="signal peptide" evidence="16">
    <location>
        <begin position="1"/>
        <end position="27"/>
    </location>
</feature>
<dbReference type="FunFam" id="1.10.510.10:FF:000060">
    <property type="entry name" value="G-type lectin S-receptor-like serine/threonine-protein kinase"/>
    <property type="match status" value="1"/>
</dbReference>
<evidence type="ECO:0000256" key="15">
    <source>
        <dbReference type="SAM" id="Phobius"/>
    </source>
</evidence>
<dbReference type="SMART" id="SM00220">
    <property type="entry name" value="S_TKc"/>
    <property type="match status" value="1"/>
</dbReference>
<proteinExistence type="predicted"/>
<dbReference type="EMBL" id="CAJGYO010000014">
    <property type="protein sequence ID" value="CAD6269144.1"/>
    <property type="molecule type" value="Genomic_DNA"/>
</dbReference>
<feature type="domain" description="Gnk2-homologous" evidence="18">
    <location>
        <begin position="141"/>
        <end position="250"/>
    </location>
</feature>
<dbReference type="Gene3D" id="3.30.430.20">
    <property type="entry name" value="Gnk2 domain, C-X8-C-X2-C motif"/>
    <property type="match status" value="2"/>
</dbReference>
<keyword evidence="11 15" id="KW-0472">Membrane</keyword>
<dbReference type="GO" id="GO:0005524">
    <property type="term" value="F:ATP binding"/>
    <property type="evidence" value="ECO:0007669"/>
    <property type="project" value="UniProtKB-UniRule"/>
</dbReference>
<evidence type="ECO:0000256" key="11">
    <source>
        <dbReference type="ARBA" id="ARBA00023136"/>
    </source>
</evidence>
<reference evidence="19" key="1">
    <citation type="submission" date="2020-10" db="EMBL/GenBank/DDBJ databases">
        <authorList>
            <person name="Han B."/>
            <person name="Lu T."/>
            <person name="Zhao Q."/>
            <person name="Huang X."/>
            <person name="Zhao Y."/>
        </authorList>
    </citation>
    <scope>NUCLEOTIDE SEQUENCE</scope>
</reference>
<evidence type="ECO:0000256" key="13">
    <source>
        <dbReference type="ARBA" id="ARBA00023180"/>
    </source>
</evidence>
<evidence type="ECO:0000256" key="8">
    <source>
        <dbReference type="ARBA" id="ARBA00022777"/>
    </source>
</evidence>
<evidence type="ECO:0000256" key="3">
    <source>
        <dbReference type="ARBA" id="ARBA00022679"/>
    </source>
</evidence>
<accession>A0A811RGP0</accession>
<dbReference type="PROSITE" id="PS50011">
    <property type="entry name" value="PROTEIN_KINASE_DOM"/>
    <property type="match status" value="1"/>
</dbReference>
<keyword evidence="9 14" id="KW-0067">ATP-binding</keyword>
<dbReference type="FunFam" id="3.30.200.20:FF:000142">
    <property type="entry name" value="Cysteine-rich receptor-like protein kinase 10"/>
    <property type="match status" value="1"/>
</dbReference>
<dbReference type="InterPro" id="IPR017441">
    <property type="entry name" value="Protein_kinase_ATP_BS"/>
</dbReference>
<dbReference type="CDD" id="cd23509">
    <property type="entry name" value="Gnk2-like"/>
    <property type="match status" value="2"/>
</dbReference>
<keyword evidence="8" id="KW-0418">Kinase</keyword>
<evidence type="ECO:0000259" key="18">
    <source>
        <dbReference type="PROSITE" id="PS51473"/>
    </source>
</evidence>
<dbReference type="FunFam" id="3.30.430.20:FF:000004">
    <property type="entry name" value="Receptor-like serine-threonine protein kinase"/>
    <property type="match status" value="1"/>
</dbReference>
<keyword evidence="20" id="KW-1185">Reference proteome</keyword>
<dbReference type="Pfam" id="PF01657">
    <property type="entry name" value="Stress-antifung"/>
    <property type="match status" value="2"/>
</dbReference>
<dbReference type="Proteomes" id="UP000604825">
    <property type="component" value="Unassembled WGS sequence"/>
</dbReference>